<reference evidence="2 3" key="1">
    <citation type="journal article" date="2019" name="Commun. Biol.">
        <title>The bagworm genome reveals a unique fibroin gene that provides high tensile strength.</title>
        <authorList>
            <person name="Kono N."/>
            <person name="Nakamura H."/>
            <person name="Ohtoshi R."/>
            <person name="Tomita M."/>
            <person name="Numata K."/>
            <person name="Arakawa K."/>
        </authorList>
    </citation>
    <scope>NUCLEOTIDE SEQUENCE [LARGE SCALE GENOMIC DNA]</scope>
</reference>
<protein>
    <submittedName>
        <fullName evidence="2">Uncharacterized protein</fullName>
    </submittedName>
</protein>
<dbReference type="OrthoDB" id="7487383at2759"/>
<evidence type="ECO:0000313" key="2">
    <source>
        <dbReference type="EMBL" id="GBP14457.1"/>
    </source>
</evidence>
<evidence type="ECO:0000256" key="1">
    <source>
        <dbReference type="SAM" id="MobiDB-lite"/>
    </source>
</evidence>
<feature type="compositionally biased region" description="Basic and acidic residues" evidence="1">
    <location>
        <begin position="1"/>
        <end position="17"/>
    </location>
</feature>
<feature type="region of interest" description="Disordered" evidence="1">
    <location>
        <begin position="1"/>
        <end position="20"/>
    </location>
</feature>
<gene>
    <name evidence="2" type="ORF">EVAR_7740_1</name>
</gene>
<keyword evidence="3" id="KW-1185">Reference proteome</keyword>
<dbReference type="EMBL" id="BGZK01000064">
    <property type="protein sequence ID" value="GBP14457.1"/>
    <property type="molecule type" value="Genomic_DNA"/>
</dbReference>
<dbReference type="AlphaFoldDB" id="A0A4C1TLZ0"/>
<name>A0A4C1TLZ0_EUMVA</name>
<proteinExistence type="predicted"/>
<dbReference type="Proteomes" id="UP000299102">
    <property type="component" value="Unassembled WGS sequence"/>
</dbReference>
<accession>A0A4C1TLZ0</accession>
<comment type="caution">
    <text evidence="2">The sequence shown here is derived from an EMBL/GenBank/DDBJ whole genome shotgun (WGS) entry which is preliminary data.</text>
</comment>
<evidence type="ECO:0000313" key="3">
    <source>
        <dbReference type="Proteomes" id="UP000299102"/>
    </source>
</evidence>
<sequence length="111" mass="12527">MEEEVHHRVSPPPKDDLDPITQDEISKHIKALKIRKAPGIDSISSKIRSRIPPSHYDLKGRQSSALPAPSGVPFEVSVRTVNFTWPPMPSSFERLKSSLFPQEERAQEALF</sequence>
<organism evidence="2 3">
    <name type="scientific">Eumeta variegata</name>
    <name type="common">Bagworm moth</name>
    <name type="synonym">Eumeta japonica</name>
    <dbReference type="NCBI Taxonomy" id="151549"/>
    <lineage>
        <taxon>Eukaryota</taxon>
        <taxon>Metazoa</taxon>
        <taxon>Ecdysozoa</taxon>
        <taxon>Arthropoda</taxon>
        <taxon>Hexapoda</taxon>
        <taxon>Insecta</taxon>
        <taxon>Pterygota</taxon>
        <taxon>Neoptera</taxon>
        <taxon>Endopterygota</taxon>
        <taxon>Lepidoptera</taxon>
        <taxon>Glossata</taxon>
        <taxon>Ditrysia</taxon>
        <taxon>Tineoidea</taxon>
        <taxon>Psychidae</taxon>
        <taxon>Oiketicinae</taxon>
        <taxon>Eumeta</taxon>
    </lineage>
</organism>